<keyword evidence="4" id="KW-1185">Reference proteome</keyword>
<feature type="compositionally biased region" description="Acidic residues" evidence="1">
    <location>
        <begin position="94"/>
        <end position="112"/>
    </location>
</feature>
<dbReference type="RefSeq" id="XP_022684173.1">
    <property type="nucleotide sequence ID" value="XM_022828438.1"/>
</dbReference>
<protein>
    <submittedName>
        <fullName evidence="2 3">Uncharacterized protein</fullName>
    </submittedName>
</protein>
<reference evidence="2" key="2">
    <citation type="submission" date="2015-07" db="EMBL/GenBank/DDBJ databases">
        <authorList>
            <person name="Noorani M."/>
        </authorList>
    </citation>
    <scope>NUCLEOTIDE SEQUENCE</scope>
    <source>
        <strain evidence="2">Yugu1</strain>
    </source>
</reference>
<feature type="region of interest" description="Disordered" evidence="1">
    <location>
        <begin position="91"/>
        <end position="112"/>
    </location>
</feature>
<sequence>MLKLAGRGSDLMGGKELAKKRKADKTAMASSQGGSRRATAGSERTLRPRRNKRAASKDADEIVNEEERNESSDDQESDENFYVSHRDAYAAEADSNDDEEEEGVEDEEENLDEDVRAPAGVIMTKAHVVTIAQYIDWNTLEEYNDPILNEIVSMCKQRKIYDLMGYKHDWNTEIIAQFFATLYFGDAGCDTVMYWRTEGRLYSVAYTKFAETFGYGKADARRPKIHRKSSMPASELKFMYPKDHTGDYGKVKGLYSYYSTLNRMFR</sequence>
<evidence type="ECO:0000313" key="4">
    <source>
        <dbReference type="Proteomes" id="UP000004995"/>
    </source>
</evidence>
<evidence type="ECO:0000313" key="3">
    <source>
        <dbReference type="EnsemblPlants" id="KQK96252"/>
    </source>
</evidence>
<dbReference type="Proteomes" id="UP000004995">
    <property type="component" value="Unassembled WGS sequence"/>
</dbReference>
<evidence type="ECO:0000256" key="1">
    <source>
        <dbReference type="SAM" id="MobiDB-lite"/>
    </source>
</evidence>
<dbReference type="eggNOG" id="ENOG502R4JE">
    <property type="taxonomic scope" value="Eukaryota"/>
</dbReference>
<evidence type="ECO:0000313" key="2">
    <source>
        <dbReference type="EMBL" id="RCV32573.1"/>
    </source>
</evidence>
<dbReference type="OrthoDB" id="693433at2759"/>
<dbReference type="EMBL" id="CM003534">
    <property type="protein sequence ID" value="RCV32575.1"/>
    <property type="molecule type" value="Genomic_DNA"/>
</dbReference>
<name>K3Y9F8_SETIT</name>
<dbReference type="Gramene" id="KQK96252">
    <property type="protein sequence ID" value="KQK96252"/>
    <property type="gene ID" value="SETIT_010850mg"/>
</dbReference>
<feature type="compositionally biased region" description="Basic and acidic residues" evidence="1">
    <location>
        <begin position="55"/>
        <end position="71"/>
    </location>
</feature>
<gene>
    <name evidence="3" type="primary">LOC101756142</name>
    <name evidence="2" type="ORF">SETIT_7G013800v2</name>
</gene>
<reference evidence="2 4" key="1">
    <citation type="journal article" date="2012" name="Nat. Biotechnol.">
        <title>Reference genome sequence of the model plant Setaria.</title>
        <authorList>
            <person name="Bennetzen J.L."/>
            <person name="Schmutz J."/>
            <person name="Wang H."/>
            <person name="Percifield R."/>
            <person name="Hawkins J."/>
            <person name="Pontaroli A.C."/>
            <person name="Estep M."/>
            <person name="Feng L."/>
            <person name="Vaughn J.N."/>
            <person name="Grimwood J."/>
            <person name="Jenkins J."/>
            <person name="Barry K."/>
            <person name="Lindquist E."/>
            <person name="Hellsten U."/>
            <person name="Deshpande S."/>
            <person name="Wang X."/>
            <person name="Wu X."/>
            <person name="Mitros T."/>
            <person name="Triplett J."/>
            <person name="Yang X."/>
            <person name="Ye C.Y."/>
            <person name="Mauro-Herrera M."/>
            <person name="Wang L."/>
            <person name="Li P."/>
            <person name="Sharma M."/>
            <person name="Sharma R."/>
            <person name="Ronald P.C."/>
            <person name="Panaud O."/>
            <person name="Kellogg E.A."/>
            <person name="Brutnell T.P."/>
            <person name="Doust A.N."/>
            <person name="Tuskan G.A."/>
            <person name="Rokhsar D."/>
            <person name="Devos K.M."/>
        </authorList>
    </citation>
    <scope>NUCLEOTIDE SEQUENCE [LARGE SCALE GENOMIC DNA]</scope>
    <source>
        <strain evidence="4">cv. Yugu1</strain>
        <strain evidence="2">Yugu1</strain>
    </source>
</reference>
<dbReference type="EMBL" id="CM003534">
    <property type="protein sequence ID" value="RCV32573.1"/>
    <property type="molecule type" value="Genomic_DNA"/>
</dbReference>
<dbReference type="AlphaFoldDB" id="K3Y9F8"/>
<dbReference type="RefSeq" id="XP_022684174.1">
    <property type="nucleotide sequence ID" value="XM_022828439.1"/>
</dbReference>
<dbReference type="OMA" id="ASELKFM"/>
<dbReference type="RefSeq" id="XP_012703368.1">
    <property type="nucleotide sequence ID" value="XM_012847914.2"/>
</dbReference>
<dbReference type="EMBL" id="CM003534">
    <property type="protein sequence ID" value="RCV32572.1"/>
    <property type="molecule type" value="Genomic_DNA"/>
</dbReference>
<dbReference type="KEGG" id="sita:101756142"/>
<dbReference type="HOGENOM" id="CLU_1047336_0_0_1"/>
<organism evidence="2">
    <name type="scientific">Setaria italica</name>
    <name type="common">Foxtail millet</name>
    <name type="synonym">Panicum italicum</name>
    <dbReference type="NCBI Taxonomy" id="4555"/>
    <lineage>
        <taxon>Eukaryota</taxon>
        <taxon>Viridiplantae</taxon>
        <taxon>Streptophyta</taxon>
        <taxon>Embryophyta</taxon>
        <taxon>Tracheophyta</taxon>
        <taxon>Spermatophyta</taxon>
        <taxon>Magnoliopsida</taxon>
        <taxon>Liliopsida</taxon>
        <taxon>Poales</taxon>
        <taxon>Poaceae</taxon>
        <taxon>PACMAD clade</taxon>
        <taxon>Panicoideae</taxon>
        <taxon>Panicodae</taxon>
        <taxon>Paniceae</taxon>
        <taxon>Cenchrinae</taxon>
        <taxon>Setaria</taxon>
    </lineage>
</organism>
<dbReference type="EnsemblPlants" id="KQK96252">
    <property type="protein sequence ID" value="KQK96252"/>
    <property type="gene ID" value="SETIT_010850mg"/>
</dbReference>
<dbReference type="EMBL" id="CM003534">
    <property type="protein sequence ID" value="RCV32574.1"/>
    <property type="molecule type" value="Genomic_DNA"/>
</dbReference>
<reference evidence="3" key="3">
    <citation type="submission" date="2018-08" db="UniProtKB">
        <authorList>
            <consortium name="EnsemblPlants"/>
        </authorList>
    </citation>
    <scope>IDENTIFICATION</scope>
    <source>
        <strain evidence="3">Yugu1</strain>
    </source>
</reference>
<dbReference type="GeneID" id="101756142"/>
<dbReference type="EMBL" id="AGNK02004067">
    <property type="status" value="NOT_ANNOTATED_CDS"/>
    <property type="molecule type" value="Genomic_DNA"/>
</dbReference>
<accession>K3Y9F8</accession>
<proteinExistence type="predicted"/>
<dbReference type="RefSeq" id="XP_022684172.1">
    <property type="nucleotide sequence ID" value="XM_022828437.1"/>
</dbReference>
<feature type="region of interest" description="Disordered" evidence="1">
    <location>
        <begin position="1"/>
        <end position="79"/>
    </location>
</feature>